<keyword evidence="1" id="KW-0472">Membrane</keyword>
<evidence type="ECO:0000259" key="2">
    <source>
        <dbReference type="Pfam" id="PF04608"/>
    </source>
</evidence>
<dbReference type="InterPro" id="IPR026037">
    <property type="entry name" value="PgpA"/>
</dbReference>
<organism evidence="3 4">
    <name type="scientific">Candidatus Termititenax persephonae</name>
    <dbReference type="NCBI Taxonomy" id="2218525"/>
    <lineage>
        <taxon>Bacteria</taxon>
        <taxon>Bacillati</taxon>
        <taxon>Candidatus Margulisiibacteriota</taxon>
        <taxon>Candidatus Termititenacia</taxon>
        <taxon>Candidatus Termititenacales</taxon>
        <taxon>Candidatus Termititenacaceae</taxon>
        <taxon>Candidatus Termititenax</taxon>
    </lineage>
</organism>
<dbReference type="Proteomes" id="UP000275925">
    <property type="component" value="Unassembled WGS sequence"/>
</dbReference>
<dbReference type="SUPFAM" id="SSF101307">
    <property type="entry name" value="YutG-like"/>
    <property type="match status" value="1"/>
</dbReference>
<comment type="caution">
    <text evidence="3">The sequence shown here is derived from an EMBL/GenBank/DDBJ whole genome shotgun (WGS) entry which is preliminary data.</text>
</comment>
<feature type="domain" description="YutG/PgpA" evidence="2">
    <location>
        <begin position="11"/>
        <end position="156"/>
    </location>
</feature>
<name>A0A388THH5_9BACT</name>
<reference evidence="3 4" key="1">
    <citation type="journal article" date="2019" name="ISME J.">
        <title>Genome analyses of uncultured TG2/ZB3 bacteria in 'Margulisbacteria' specifically attached to ectosymbiotic spirochetes of protists in the termite gut.</title>
        <authorList>
            <person name="Utami Y.D."/>
            <person name="Kuwahara H."/>
            <person name="Igai K."/>
            <person name="Murakami T."/>
            <person name="Sugaya K."/>
            <person name="Morikawa T."/>
            <person name="Nagura Y."/>
            <person name="Yuki M."/>
            <person name="Deevong P."/>
            <person name="Inoue T."/>
            <person name="Kihara K."/>
            <person name="Lo N."/>
            <person name="Yamada A."/>
            <person name="Ohkuma M."/>
            <person name="Hongoh Y."/>
        </authorList>
    </citation>
    <scope>NUCLEOTIDE SEQUENCE [LARGE SCALE GENOMIC DNA]</scope>
    <source>
        <strain evidence="3">NkOx7-02</strain>
    </source>
</reference>
<feature type="transmembrane region" description="Helical" evidence="1">
    <location>
        <begin position="20"/>
        <end position="41"/>
    </location>
</feature>
<evidence type="ECO:0000313" key="3">
    <source>
        <dbReference type="EMBL" id="GBR76154.1"/>
    </source>
</evidence>
<dbReference type="AlphaFoldDB" id="A0A388THH5"/>
<dbReference type="GO" id="GO:0006629">
    <property type="term" value="P:lipid metabolic process"/>
    <property type="evidence" value="ECO:0007669"/>
    <property type="project" value="InterPro"/>
</dbReference>
<dbReference type="PIRSF" id="PIRSF006162">
    <property type="entry name" value="PgpA"/>
    <property type="match status" value="1"/>
</dbReference>
<dbReference type="PANTHER" id="PTHR36305">
    <property type="entry name" value="PHOSPHATIDYLGLYCEROPHOSPHATASE A"/>
    <property type="match status" value="1"/>
</dbReference>
<protein>
    <submittedName>
        <fullName evidence="3">Phosphatidylglycerophosphatase A</fullName>
    </submittedName>
</protein>
<keyword evidence="1" id="KW-0812">Transmembrane</keyword>
<dbReference type="EMBL" id="BGZO01000017">
    <property type="protein sequence ID" value="GBR76154.1"/>
    <property type="molecule type" value="Genomic_DNA"/>
</dbReference>
<dbReference type="CDD" id="cd06971">
    <property type="entry name" value="PgpA"/>
    <property type="match status" value="1"/>
</dbReference>
<evidence type="ECO:0000313" key="4">
    <source>
        <dbReference type="Proteomes" id="UP000275925"/>
    </source>
</evidence>
<proteinExistence type="predicted"/>
<dbReference type="GO" id="GO:0008962">
    <property type="term" value="F:phosphatidylglycerophosphatase activity"/>
    <property type="evidence" value="ECO:0007669"/>
    <property type="project" value="InterPro"/>
</dbReference>
<gene>
    <name evidence="3" type="primary">pgpA</name>
    <name evidence="3" type="ORF">NO2_0751</name>
</gene>
<feature type="transmembrane region" description="Helical" evidence="1">
    <location>
        <begin position="143"/>
        <end position="165"/>
    </location>
</feature>
<evidence type="ECO:0000256" key="1">
    <source>
        <dbReference type="SAM" id="Phobius"/>
    </source>
</evidence>
<dbReference type="PANTHER" id="PTHR36305:SF1">
    <property type="entry name" value="PHOSPHATIDYLGLYCEROPHOSPHATASE A"/>
    <property type="match status" value="1"/>
</dbReference>
<sequence length="175" mass="20064">MKKLYVRIINFLATAGYVGYLPQAPGTWGSLLALVLYGLIFRRLDFNFYLLFILLTFFGGIFVSGEYDRLHRKHDAAEIVIDEVVGQSLALTPLFFLPWAGQGFYVWLAAAFVLFRFFDIVKPLGVRQIQKIKGGEGVVMDDVLAGVYTIIVLNILYYSWVYLWFWCGGGRENFY</sequence>
<accession>A0A388THH5</accession>
<dbReference type="InterPro" id="IPR007686">
    <property type="entry name" value="YutG/PgpA"/>
</dbReference>
<keyword evidence="4" id="KW-1185">Reference proteome</keyword>
<feature type="transmembrane region" description="Helical" evidence="1">
    <location>
        <begin position="104"/>
        <end position="122"/>
    </location>
</feature>
<dbReference type="Pfam" id="PF04608">
    <property type="entry name" value="PgpA"/>
    <property type="match status" value="1"/>
</dbReference>
<dbReference type="InterPro" id="IPR036681">
    <property type="entry name" value="PgpA-like_sf"/>
</dbReference>
<feature type="transmembrane region" description="Helical" evidence="1">
    <location>
        <begin position="48"/>
        <end position="65"/>
    </location>
</feature>
<keyword evidence="1" id="KW-1133">Transmembrane helix</keyword>